<accession>A0ABX2GEZ3</accession>
<evidence type="ECO:0008006" key="3">
    <source>
        <dbReference type="Google" id="ProtNLM"/>
    </source>
</evidence>
<keyword evidence="2" id="KW-1185">Reference proteome</keyword>
<organism evidence="1 2">
    <name type="scientific">Fusicatenibacter saccharivorans</name>
    <dbReference type="NCBI Taxonomy" id="1150298"/>
    <lineage>
        <taxon>Bacteria</taxon>
        <taxon>Bacillati</taxon>
        <taxon>Bacillota</taxon>
        <taxon>Clostridia</taxon>
        <taxon>Lachnospirales</taxon>
        <taxon>Lachnospiraceae</taxon>
        <taxon>Fusicatenibacter</taxon>
    </lineage>
</organism>
<name>A0ABX2GEZ3_9FIRM</name>
<proteinExistence type="predicted"/>
<gene>
    <name evidence="1" type="ORF">G5B05_10155</name>
</gene>
<evidence type="ECO:0000313" key="1">
    <source>
        <dbReference type="EMBL" id="NSE16763.1"/>
    </source>
</evidence>
<protein>
    <recommendedName>
        <fullName evidence="3">Cyclic di-GMP phosphodiesterase response regulator RpfG</fullName>
    </recommendedName>
</protein>
<dbReference type="RefSeq" id="WP_173829972.1">
    <property type="nucleotide sequence ID" value="NZ_JAAITQ010000017.1"/>
</dbReference>
<comment type="caution">
    <text evidence="1">The sequence shown here is derived from an EMBL/GenBank/DDBJ whole genome shotgun (WGS) entry which is preliminary data.</text>
</comment>
<dbReference type="EMBL" id="JAAITQ010000017">
    <property type="protein sequence ID" value="NSE16763.1"/>
    <property type="molecule type" value="Genomic_DNA"/>
</dbReference>
<dbReference type="Proteomes" id="UP000768180">
    <property type="component" value="Unassembled WGS sequence"/>
</dbReference>
<dbReference type="Gene3D" id="1.10.3210.10">
    <property type="entry name" value="Hypothetical protein af1432"/>
    <property type="match status" value="1"/>
</dbReference>
<evidence type="ECO:0000313" key="2">
    <source>
        <dbReference type="Proteomes" id="UP000768180"/>
    </source>
</evidence>
<reference evidence="1 2" key="1">
    <citation type="journal article" date="2020" name="Cell Host Microbe">
        <title>Functional and Genomic Variation between Human-Derived Isolates of Lachnospiraceae Reveals Inter- and Intra-Species Diversity.</title>
        <authorList>
            <person name="Sorbara M.T."/>
            <person name="Littmann E.R."/>
            <person name="Fontana E."/>
            <person name="Moody T.U."/>
            <person name="Kohout C.E."/>
            <person name="Gjonbalaj M."/>
            <person name="Eaton V."/>
            <person name="Seok R."/>
            <person name="Leiner I.M."/>
            <person name="Pamer E.G."/>
        </authorList>
    </citation>
    <scope>NUCLEOTIDE SEQUENCE [LARGE SCALE GENOMIC DNA]</scope>
    <source>
        <strain evidence="1 2">MSK.14.54</strain>
    </source>
</reference>
<sequence length="129" mass="14837">MGYELLSKWDSTRPYAEAALYHHLWYDEKGGYPREYTHKGNDNAILYQILTCADCLGAATDSVGRAYSSCKNFADMLADLHCNAGRMFNPDLVQLFDSEQRQQEAGRLITVEREQLYREVFCKNVELVL</sequence>